<evidence type="ECO:0000256" key="5">
    <source>
        <dbReference type="PROSITE-ProRule" id="PRU00205"/>
    </source>
</evidence>
<protein>
    <recommendedName>
        <fullName evidence="7">TLC domain-containing protein</fullName>
    </recommendedName>
</protein>
<accession>A0ABQ9FHB8</accession>
<dbReference type="EMBL" id="JARBDR010000272">
    <property type="protein sequence ID" value="KAJ8316685.1"/>
    <property type="molecule type" value="Genomic_DNA"/>
</dbReference>
<feature type="transmembrane region" description="Helical" evidence="6">
    <location>
        <begin position="6"/>
        <end position="28"/>
    </location>
</feature>
<feature type="transmembrane region" description="Helical" evidence="6">
    <location>
        <begin position="75"/>
        <end position="97"/>
    </location>
</feature>
<sequence length="315" mass="35870">MEGLQGSVLHVLICSFIWSSLYFTFCLLNPRRSYEWHCRSVTAIHAIVVTFLSAWCGFVQGPWPFTEAGGPNTPLQVTTVSICLGYFLFDLTWCLYYQTEGAAMLCHHTLSILGLTVSVISGYYGTEMIATIFGSEATNPLLQTRWFLRETHQYHSLLGEIVDHAFMFSFGFLRIGIGTYLVYSYFIQPTDLWGRLGCITMYGISWLFWVNIVQYAINKYKKKYLKYKKRKQEEKGQGDKKCNRTVVSNEVNGNEKLSNQIADDNTEMYEEFVAKLHQNGVIKGSHVIPKNVHFRGSVPNGYVNGASDVHINPTL</sequence>
<gene>
    <name evidence="8" type="ORF">KUTeg_005763</name>
</gene>
<keyword evidence="2 5" id="KW-0812">Transmembrane</keyword>
<dbReference type="InterPro" id="IPR042512">
    <property type="entry name" value="TLCD5"/>
</dbReference>
<evidence type="ECO:0000256" key="4">
    <source>
        <dbReference type="ARBA" id="ARBA00023136"/>
    </source>
</evidence>
<feature type="transmembrane region" description="Helical" evidence="6">
    <location>
        <begin position="165"/>
        <end position="186"/>
    </location>
</feature>
<feature type="transmembrane region" description="Helical" evidence="6">
    <location>
        <begin position="40"/>
        <end position="63"/>
    </location>
</feature>
<comment type="caution">
    <text evidence="8">The sequence shown here is derived from an EMBL/GenBank/DDBJ whole genome shotgun (WGS) entry which is preliminary data.</text>
</comment>
<dbReference type="InterPro" id="IPR006634">
    <property type="entry name" value="TLC-dom"/>
</dbReference>
<dbReference type="SMART" id="SM00724">
    <property type="entry name" value="TLC"/>
    <property type="match status" value="1"/>
</dbReference>
<proteinExistence type="predicted"/>
<evidence type="ECO:0000256" key="2">
    <source>
        <dbReference type="ARBA" id="ARBA00022692"/>
    </source>
</evidence>
<keyword evidence="3 6" id="KW-1133">Transmembrane helix</keyword>
<organism evidence="8 9">
    <name type="scientific">Tegillarca granosa</name>
    <name type="common">Malaysian cockle</name>
    <name type="synonym">Anadara granosa</name>
    <dbReference type="NCBI Taxonomy" id="220873"/>
    <lineage>
        <taxon>Eukaryota</taxon>
        <taxon>Metazoa</taxon>
        <taxon>Spiralia</taxon>
        <taxon>Lophotrochozoa</taxon>
        <taxon>Mollusca</taxon>
        <taxon>Bivalvia</taxon>
        <taxon>Autobranchia</taxon>
        <taxon>Pteriomorphia</taxon>
        <taxon>Arcoida</taxon>
        <taxon>Arcoidea</taxon>
        <taxon>Arcidae</taxon>
        <taxon>Tegillarca</taxon>
    </lineage>
</organism>
<feature type="transmembrane region" description="Helical" evidence="6">
    <location>
        <begin position="192"/>
        <end position="217"/>
    </location>
</feature>
<feature type="domain" description="TLC" evidence="7">
    <location>
        <begin position="31"/>
        <end position="222"/>
    </location>
</feature>
<name>A0ABQ9FHB8_TEGGR</name>
<dbReference type="PANTHER" id="PTHR31898">
    <property type="entry name" value="TRANSMEMBRANE PROTEIN 136"/>
    <property type="match status" value="1"/>
</dbReference>
<dbReference type="Proteomes" id="UP001217089">
    <property type="component" value="Unassembled WGS sequence"/>
</dbReference>
<evidence type="ECO:0000256" key="3">
    <source>
        <dbReference type="ARBA" id="ARBA00022989"/>
    </source>
</evidence>
<dbReference type="PROSITE" id="PS50922">
    <property type="entry name" value="TLC"/>
    <property type="match status" value="1"/>
</dbReference>
<dbReference type="PANTHER" id="PTHR31898:SF1">
    <property type="entry name" value="TLC DOMAIN-CONTAINING PROTEIN 5"/>
    <property type="match status" value="1"/>
</dbReference>
<evidence type="ECO:0000256" key="1">
    <source>
        <dbReference type="ARBA" id="ARBA00004141"/>
    </source>
</evidence>
<comment type="subcellular location">
    <subcellularLocation>
        <location evidence="1">Membrane</location>
        <topology evidence="1">Multi-pass membrane protein</topology>
    </subcellularLocation>
</comment>
<evidence type="ECO:0000256" key="6">
    <source>
        <dbReference type="SAM" id="Phobius"/>
    </source>
</evidence>
<evidence type="ECO:0000313" key="9">
    <source>
        <dbReference type="Proteomes" id="UP001217089"/>
    </source>
</evidence>
<keyword evidence="4 5" id="KW-0472">Membrane</keyword>
<reference evidence="8 9" key="1">
    <citation type="submission" date="2022-12" db="EMBL/GenBank/DDBJ databases">
        <title>Chromosome-level genome of Tegillarca granosa.</title>
        <authorList>
            <person name="Kim J."/>
        </authorList>
    </citation>
    <scope>NUCLEOTIDE SEQUENCE [LARGE SCALE GENOMIC DNA]</scope>
    <source>
        <strain evidence="8">Teg-2019</strain>
        <tissue evidence="8">Adductor muscle</tissue>
    </source>
</reference>
<evidence type="ECO:0000313" key="8">
    <source>
        <dbReference type="EMBL" id="KAJ8316685.1"/>
    </source>
</evidence>
<keyword evidence="9" id="KW-1185">Reference proteome</keyword>
<evidence type="ECO:0000259" key="7">
    <source>
        <dbReference type="PROSITE" id="PS50922"/>
    </source>
</evidence>
<dbReference type="Pfam" id="PF03798">
    <property type="entry name" value="TRAM_LAG1_CLN8"/>
    <property type="match status" value="1"/>
</dbReference>